<evidence type="ECO:0000256" key="1">
    <source>
        <dbReference type="SAM" id="Phobius"/>
    </source>
</evidence>
<sequence>MAVGITVAGFGLGGVISPTLAQWLISSYGWQQAYIILGLVTSIIIIPLSGYCYPEPH</sequence>
<protein>
    <recommendedName>
        <fullName evidence="2">Major facilitator superfamily (MFS) profile domain-containing protein</fullName>
    </recommendedName>
</protein>
<dbReference type="Gene3D" id="1.20.1250.20">
    <property type="entry name" value="MFS general substrate transporter like domains"/>
    <property type="match status" value="1"/>
</dbReference>
<dbReference type="InterPro" id="IPR011701">
    <property type="entry name" value="MFS"/>
</dbReference>
<dbReference type="EMBL" id="BARU01019314">
    <property type="protein sequence ID" value="GAH51228.1"/>
    <property type="molecule type" value="Genomic_DNA"/>
</dbReference>
<organism evidence="3">
    <name type="scientific">marine sediment metagenome</name>
    <dbReference type="NCBI Taxonomy" id="412755"/>
    <lineage>
        <taxon>unclassified sequences</taxon>
        <taxon>metagenomes</taxon>
        <taxon>ecological metagenomes</taxon>
    </lineage>
</organism>
<reference evidence="3" key="1">
    <citation type="journal article" date="2014" name="Front. Microbiol.">
        <title>High frequency of phylogenetically diverse reductive dehalogenase-homologous genes in deep subseafloor sedimentary metagenomes.</title>
        <authorList>
            <person name="Kawai M."/>
            <person name="Futagami T."/>
            <person name="Toyoda A."/>
            <person name="Takaki Y."/>
            <person name="Nishi S."/>
            <person name="Hori S."/>
            <person name="Arai W."/>
            <person name="Tsubouchi T."/>
            <person name="Morono Y."/>
            <person name="Uchiyama I."/>
            <person name="Ito T."/>
            <person name="Fujiyama A."/>
            <person name="Inagaki F."/>
            <person name="Takami H."/>
        </authorList>
    </citation>
    <scope>NUCLEOTIDE SEQUENCE</scope>
    <source>
        <strain evidence="3">Expedition CK06-06</strain>
    </source>
</reference>
<dbReference type="InterPro" id="IPR036259">
    <property type="entry name" value="MFS_trans_sf"/>
</dbReference>
<dbReference type="AlphaFoldDB" id="X1I0Z0"/>
<feature type="domain" description="Major facilitator superfamily (MFS) profile" evidence="2">
    <location>
        <begin position="1"/>
        <end position="57"/>
    </location>
</feature>
<evidence type="ECO:0000259" key="2">
    <source>
        <dbReference type="PROSITE" id="PS50850"/>
    </source>
</evidence>
<accession>X1I0Z0</accession>
<dbReference type="Pfam" id="PF07690">
    <property type="entry name" value="MFS_1"/>
    <property type="match status" value="1"/>
</dbReference>
<keyword evidence="1" id="KW-0472">Membrane</keyword>
<evidence type="ECO:0000313" key="3">
    <source>
        <dbReference type="EMBL" id="GAH51228.1"/>
    </source>
</evidence>
<dbReference type="GO" id="GO:0022857">
    <property type="term" value="F:transmembrane transporter activity"/>
    <property type="evidence" value="ECO:0007669"/>
    <property type="project" value="InterPro"/>
</dbReference>
<name>X1I0Z0_9ZZZZ</name>
<dbReference type="SUPFAM" id="SSF103473">
    <property type="entry name" value="MFS general substrate transporter"/>
    <property type="match status" value="1"/>
</dbReference>
<keyword evidence="1" id="KW-1133">Transmembrane helix</keyword>
<gene>
    <name evidence="3" type="ORF">S03H2_31814</name>
</gene>
<dbReference type="InterPro" id="IPR020846">
    <property type="entry name" value="MFS_dom"/>
</dbReference>
<comment type="caution">
    <text evidence="3">The sequence shown here is derived from an EMBL/GenBank/DDBJ whole genome shotgun (WGS) entry which is preliminary data.</text>
</comment>
<keyword evidence="1" id="KW-0812">Transmembrane</keyword>
<proteinExistence type="predicted"/>
<feature type="transmembrane region" description="Helical" evidence="1">
    <location>
        <begin position="31"/>
        <end position="53"/>
    </location>
</feature>
<dbReference type="PROSITE" id="PS50850">
    <property type="entry name" value="MFS"/>
    <property type="match status" value="1"/>
</dbReference>